<keyword evidence="1" id="KW-1133">Transmembrane helix</keyword>
<reference evidence="2" key="2">
    <citation type="submission" date="2021-09" db="EMBL/GenBank/DDBJ databases">
        <authorList>
            <person name="Gilroy R."/>
        </authorList>
    </citation>
    <scope>NUCLEOTIDE SEQUENCE</scope>
    <source>
        <strain evidence="2">578</strain>
    </source>
</reference>
<feature type="transmembrane region" description="Helical" evidence="1">
    <location>
        <begin position="297"/>
        <end position="318"/>
    </location>
</feature>
<keyword evidence="1" id="KW-0812">Transmembrane</keyword>
<reference evidence="2" key="1">
    <citation type="journal article" date="2021" name="PeerJ">
        <title>Extensive microbial diversity within the chicken gut microbiome revealed by metagenomics and culture.</title>
        <authorList>
            <person name="Gilroy R."/>
            <person name="Ravi A."/>
            <person name="Getino M."/>
            <person name="Pursley I."/>
            <person name="Horton D.L."/>
            <person name="Alikhan N.F."/>
            <person name="Baker D."/>
            <person name="Gharbi K."/>
            <person name="Hall N."/>
            <person name="Watson M."/>
            <person name="Adriaenssens E.M."/>
            <person name="Foster-Nyarko E."/>
            <person name="Jarju S."/>
            <person name="Secka A."/>
            <person name="Antonio M."/>
            <person name="Oren A."/>
            <person name="Chaudhuri R.R."/>
            <person name="La Ragione R."/>
            <person name="Hildebrand F."/>
            <person name="Pallen M.J."/>
        </authorList>
    </citation>
    <scope>NUCLEOTIDE SEQUENCE</scope>
    <source>
        <strain evidence="2">578</strain>
    </source>
</reference>
<accession>A0A921FVC8</accession>
<comment type="caution">
    <text evidence="2">The sequence shown here is derived from an EMBL/GenBank/DDBJ whole genome shotgun (WGS) entry which is preliminary data.</text>
</comment>
<gene>
    <name evidence="2" type="ORF">K8U78_03430</name>
</gene>
<evidence type="ECO:0000256" key="1">
    <source>
        <dbReference type="SAM" id="Phobius"/>
    </source>
</evidence>
<protein>
    <submittedName>
        <fullName evidence="2">Uncharacterized protein</fullName>
    </submittedName>
</protein>
<evidence type="ECO:0000313" key="2">
    <source>
        <dbReference type="EMBL" id="HJF18192.1"/>
    </source>
</evidence>
<keyword evidence="1" id="KW-0472">Membrane</keyword>
<feature type="transmembrane region" description="Helical" evidence="1">
    <location>
        <begin position="236"/>
        <end position="259"/>
    </location>
</feature>
<dbReference type="AlphaFoldDB" id="A0A921FVC8"/>
<dbReference type="Proteomes" id="UP000715651">
    <property type="component" value="Unassembled WGS sequence"/>
</dbReference>
<feature type="transmembrane region" description="Helical" evidence="1">
    <location>
        <begin position="143"/>
        <end position="164"/>
    </location>
</feature>
<dbReference type="EMBL" id="DYWK01000006">
    <property type="protein sequence ID" value="HJF18192.1"/>
    <property type="molecule type" value="Genomic_DNA"/>
</dbReference>
<sequence length="324" mass="35622">MKEKNTRIIHAENLSFRRHRNLTHPQDLAWLTLSAATLILLGYTINNHIILATAKPAASLNDFPGIIPENIHWATVILTLFLVPTLCAVASFWLFSRIPTAVTLLFLSIPVAASLLIELFWIITTEITRTNMWTITHLLLPSFVTILSDIALVMLLVLSVFLALHSTTHRELPQLQSNITPTDQTGKYTEAHSKKTPAVAHLLAGVMSIALLLELYSLARNFPAIVSTAPTVANSFAGQTVTLGWIGIPLLLAMTLIAAHTDVHKTALGCVLLVFYASAIVTFLVRSNTLTSPFTWWRLALLIIAGAEVILLSAVTLMRSRKTQ</sequence>
<feature type="transmembrane region" description="Helical" evidence="1">
    <location>
        <begin position="266"/>
        <end position="285"/>
    </location>
</feature>
<name>A0A921FVC8_9BIFI</name>
<proteinExistence type="predicted"/>
<evidence type="ECO:0000313" key="3">
    <source>
        <dbReference type="Proteomes" id="UP000715651"/>
    </source>
</evidence>
<feature type="transmembrane region" description="Helical" evidence="1">
    <location>
        <begin position="71"/>
        <end position="95"/>
    </location>
</feature>
<feature type="transmembrane region" description="Helical" evidence="1">
    <location>
        <begin position="28"/>
        <end position="51"/>
    </location>
</feature>
<organism evidence="2 3">
    <name type="scientific">Aeriscardovia aeriphila</name>
    <dbReference type="NCBI Taxonomy" id="218139"/>
    <lineage>
        <taxon>Bacteria</taxon>
        <taxon>Bacillati</taxon>
        <taxon>Actinomycetota</taxon>
        <taxon>Actinomycetes</taxon>
        <taxon>Bifidobacteriales</taxon>
        <taxon>Bifidobacteriaceae</taxon>
        <taxon>Aeriscardovia</taxon>
    </lineage>
</organism>
<feature type="transmembrane region" description="Helical" evidence="1">
    <location>
        <begin position="102"/>
        <end position="123"/>
    </location>
</feature>
<feature type="transmembrane region" description="Helical" evidence="1">
    <location>
        <begin position="198"/>
        <end position="216"/>
    </location>
</feature>